<keyword evidence="6" id="KW-1185">Reference proteome</keyword>
<evidence type="ECO:0000313" key="6">
    <source>
        <dbReference type="Proteomes" id="UP000738349"/>
    </source>
</evidence>
<gene>
    <name evidence="5" type="ORF">EDB81DRAFT_662255</name>
</gene>
<feature type="domain" description="Alginate lyase" evidence="4">
    <location>
        <begin position="81"/>
        <end position="296"/>
    </location>
</feature>
<evidence type="ECO:0000313" key="5">
    <source>
        <dbReference type="EMBL" id="KAH7127479.1"/>
    </source>
</evidence>
<evidence type="ECO:0000256" key="2">
    <source>
        <dbReference type="ARBA" id="ARBA00023239"/>
    </source>
</evidence>
<dbReference type="OrthoDB" id="5302720at2759"/>
<reference evidence="5" key="1">
    <citation type="journal article" date="2021" name="Nat. Commun.">
        <title>Genetic determinants of endophytism in the Arabidopsis root mycobiome.</title>
        <authorList>
            <person name="Mesny F."/>
            <person name="Miyauchi S."/>
            <person name="Thiergart T."/>
            <person name="Pickel B."/>
            <person name="Atanasova L."/>
            <person name="Karlsson M."/>
            <person name="Huettel B."/>
            <person name="Barry K.W."/>
            <person name="Haridas S."/>
            <person name="Chen C."/>
            <person name="Bauer D."/>
            <person name="Andreopoulos W."/>
            <person name="Pangilinan J."/>
            <person name="LaButti K."/>
            <person name="Riley R."/>
            <person name="Lipzen A."/>
            <person name="Clum A."/>
            <person name="Drula E."/>
            <person name="Henrissat B."/>
            <person name="Kohler A."/>
            <person name="Grigoriev I.V."/>
            <person name="Martin F.M."/>
            <person name="Hacquard S."/>
        </authorList>
    </citation>
    <scope>NUCLEOTIDE SEQUENCE</scope>
    <source>
        <strain evidence="5">MPI-CAGE-AT-0147</strain>
    </source>
</reference>
<dbReference type="AlphaFoldDB" id="A0A9P9DWE8"/>
<sequence>MKLTLLIGVVAQTALGLAYIHPGLLHNAADIKRINGFVTAGVEPQLTSWNKLAAQVNANYVPLATDTICTGASWCAVKNPSLLYRDAYQAYIHAVYWAVTGDTAIGDTAARILDAWSSTWTTLTGDTNQYLLAGLQGYQFANAAELLRGYSGWTGLAATIEMLETIVLPKNVFYTAEHIGWGDSHWANWGLCNLASQFAIGVLSENTTAVNDALDVFLNGNYSEAITHAISFIYAEEGTGKSLGQGQESGRDQGHSTLDFSLLAMLAQQAWNQGVDLFGAEDNRILAGAEYTFKYNLGHDVPFTAYTFLDIEMTEISSASRGSLRPCAELLIAHYQDIKGLDASWTVAYRDAVNAICDGVECGGPDYGTTSGAYDQPGFGTALFRLK</sequence>
<dbReference type="EMBL" id="JAGMUV010000019">
    <property type="protein sequence ID" value="KAH7127479.1"/>
    <property type="molecule type" value="Genomic_DNA"/>
</dbReference>
<proteinExistence type="predicted"/>
<accession>A0A9P9DWE8</accession>
<protein>
    <submittedName>
        <fullName evidence="5">Chondroitin AC/alginate lyase</fullName>
    </submittedName>
</protein>
<dbReference type="Gene3D" id="1.50.10.100">
    <property type="entry name" value="Chondroitin AC/alginate lyase"/>
    <property type="match status" value="1"/>
</dbReference>
<evidence type="ECO:0000256" key="1">
    <source>
        <dbReference type="ARBA" id="ARBA00022729"/>
    </source>
</evidence>
<dbReference type="SUPFAM" id="SSF48230">
    <property type="entry name" value="Chondroitin AC/alginate lyase"/>
    <property type="match status" value="1"/>
</dbReference>
<dbReference type="InterPro" id="IPR008929">
    <property type="entry name" value="Chondroitin_lyas"/>
</dbReference>
<feature type="signal peptide" evidence="3">
    <location>
        <begin position="1"/>
        <end position="18"/>
    </location>
</feature>
<dbReference type="Proteomes" id="UP000738349">
    <property type="component" value="Unassembled WGS sequence"/>
</dbReference>
<feature type="chain" id="PRO_5040175673" evidence="3">
    <location>
        <begin position="19"/>
        <end position="387"/>
    </location>
</feature>
<dbReference type="GO" id="GO:0016829">
    <property type="term" value="F:lyase activity"/>
    <property type="evidence" value="ECO:0007669"/>
    <property type="project" value="UniProtKB-KW"/>
</dbReference>
<keyword evidence="2 5" id="KW-0456">Lyase</keyword>
<evidence type="ECO:0000256" key="3">
    <source>
        <dbReference type="SAM" id="SignalP"/>
    </source>
</evidence>
<dbReference type="InterPro" id="IPR008397">
    <property type="entry name" value="Alginate_lyase_dom"/>
</dbReference>
<comment type="caution">
    <text evidence="5">The sequence shown here is derived from an EMBL/GenBank/DDBJ whole genome shotgun (WGS) entry which is preliminary data.</text>
</comment>
<name>A0A9P9DWE8_9HYPO</name>
<dbReference type="Pfam" id="PF05426">
    <property type="entry name" value="Alginate_lyase"/>
    <property type="match status" value="1"/>
</dbReference>
<organism evidence="5 6">
    <name type="scientific">Dactylonectria macrodidyma</name>
    <dbReference type="NCBI Taxonomy" id="307937"/>
    <lineage>
        <taxon>Eukaryota</taxon>
        <taxon>Fungi</taxon>
        <taxon>Dikarya</taxon>
        <taxon>Ascomycota</taxon>
        <taxon>Pezizomycotina</taxon>
        <taxon>Sordariomycetes</taxon>
        <taxon>Hypocreomycetidae</taxon>
        <taxon>Hypocreales</taxon>
        <taxon>Nectriaceae</taxon>
        <taxon>Dactylonectria</taxon>
    </lineage>
</organism>
<keyword evidence="1 3" id="KW-0732">Signal</keyword>
<dbReference type="GO" id="GO:0042597">
    <property type="term" value="C:periplasmic space"/>
    <property type="evidence" value="ECO:0007669"/>
    <property type="project" value="InterPro"/>
</dbReference>
<evidence type="ECO:0000259" key="4">
    <source>
        <dbReference type="Pfam" id="PF05426"/>
    </source>
</evidence>